<keyword evidence="3" id="KW-1185">Reference proteome</keyword>
<protein>
    <submittedName>
        <fullName evidence="2">Uncharacterized protein</fullName>
    </submittedName>
</protein>
<dbReference type="EMBL" id="JAAALK010000082">
    <property type="protein sequence ID" value="KAG8086119.1"/>
    <property type="molecule type" value="Genomic_DNA"/>
</dbReference>
<feature type="region of interest" description="Disordered" evidence="1">
    <location>
        <begin position="1"/>
        <end position="20"/>
    </location>
</feature>
<accession>A0A8J5WB92</accession>
<organism evidence="2 3">
    <name type="scientific">Zizania palustris</name>
    <name type="common">Northern wild rice</name>
    <dbReference type="NCBI Taxonomy" id="103762"/>
    <lineage>
        <taxon>Eukaryota</taxon>
        <taxon>Viridiplantae</taxon>
        <taxon>Streptophyta</taxon>
        <taxon>Embryophyta</taxon>
        <taxon>Tracheophyta</taxon>
        <taxon>Spermatophyta</taxon>
        <taxon>Magnoliopsida</taxon>
        <taxon>Liliopsida</taxon>
        <taxon>Poales</taxon>
        <taxon>Poaceae</taxon>
        <taxon>BOP clade</taxon>
        <taxon>Oryzoideae</taxon>
        <taxon>Oryzeae</taxon>
        <taxon>Zizaniinae</taxon>
        <taxon>Zizania</taxon>
    </lineage>
</organism>
<evidence type="ECO:0000313" key="3">
    <source>
        <dbReference type="Proteomes" id="UP000729402"/>
    </source>
</evidence>
<dbReference type="AlphaFoldDB" id="A0A8J5WB92"/>
<reference evidence="2" key="2">
    <citation type="submission" date="2021-02" db="EMBL/GenBank/DDBJ databases">
        <authorList>
            <person name="Kimball J.A."/>
            <person name="Haas M.W."/>
            <person name="Macchietto M."/>
            <person name="Kono T."/>
            <person name="Duquette J."/>
            <person name="Shao M."/>
        </authorList>
    </citation>
    <scope>NUCLEOTIDE SEQUENCE</scope>
    <source>
        <tissue evidence="2">Fresh leaf tissue</tissue>
    </source>
</reference>
<evidence type="ECO:0000313" key="2">
    <source>
        <dbReference type="EMBL" id="KAG8086119.1"/>
    </source>
</evidence>
<evidence type="ECO:0000256" key="1">
    <source>
        <dbReference type="SAM" id="MobiDB-lite"/>
    </source>
</evidence>
<sequence>MAHGLSDIITHHAGRKASDERRVHSITMGAQIIYYLSSFSNMPRVSELSVVQNSRWMEYTSSLSRVHVRC</sequence>
<dbReference type="Proteomes" id="UP000729402">
    <property type="component" value="Unassembled WGS sequence"/>
</dbReference>
<gene>
    <name evidence="2" type="ORF">GUJ93_ZPchr0010g8832</name>
</gene>
<name>A0A8J5WB92_ZIZPA</name>
<reference evidence="2" key="1">
    <citation type="journal article" date="2021" name="bioRxiv">
        <title>Whole Genome Assembly and Annotation of Northern Wild Rice, Zizania palustris L., Supports a Whole Genome Duplication in the Zizania Genus.</title>
        <authorList>
            <person name="Haas M."/>
            <person name="Kono T."/>
            <person name="Macchietto M."/>
            <person name="Millas R."/>
            <person name="McGilp L."/>
            <person name="Shao M."/>
            <person name="Duquette J."/>
            <person name="Hirsch C.N."/>
            <person name="Kimball J."/>
        </authorList>
    </citation>
    <scope>NUCLEOTIDE SEQUENCE</scope>
    <source>
        <tissue evidence="2">Fresh leaf tissue</tissue>
    </source>
</reference>
<proteinExistence type="predicted"/>
<comment type="caution">
    <text evidence="2">The sequence shown here is derived from an EMBL/GenBank/DDBJ whole genome shotgun (WGS) entry which is preliminary data.</text>
</comment>